<evidence type="ECO:0000313" key="2">
    <source>
        <dbReference type="Proteomes" id="UP000231092"/>
    </source>
</evidence>
<protein>
    <submittedName>
        <fullName evidence="1">Uncharacterized protein</fullName>
    </submittedName>
</protein>
<organism evidence="1 2">
    <name type="scientific">[Clostridium] celerecrescens 18A</name>
    <dbReference type="NCBI Taxonomy" id="1286362"/>
    <lineage>
        <taxon>Bacteria</taxon>
        <taxon>Bacillati</taxon>
        <taxon>Bacillota</taxon>
        <taxon>Clostridia</taxon>
        <taxon>Lachnospirales</taxon>
        <taxon>Lachnospiraceae</taxon>
        <taxon>Lacrimispora</taxon>
    </lineage>
</organism>
<sequence>MSEMILREMAERLAQVDDLSWGMYAFSRDILRDKVSESEKKRMIKQAICCGYEMADKVMSSLGTWDPWELAEKLKLNVEYADSGQIADRVLFALFTPPDQIQIMKEPIELAAKNGLFESLFPMEQIERLILGHEIFHFLEEEEEGIYTRREKVILWKLFGYKSKSTVRALSEIAGMYFSKKINGFLYSPFALDILLYYNYNSKEALKMYREVLSY</sequence>
<evidence type="ECO:0000313" key="1">
    <source>
        <dbReference type="EMBL" id="PJJ28534.1"/>
    </source>
</evidence>
<dbReference type="EMBL" id="PGET01000001">
    <property type="protein sequence ID" value="PJJ28534.1"/>
    <property type="molecule type" value="Genomic_DNA"/>
</dbReference>
<dbReference type="AlphaFoldDB" id="A0A2M8Z515"/>
<accession>A0A2M8Z515</accession>
<gene>
    <name evidence="1" type="ORF">H171_2041</name>
</gene>
<name>A0A2M8Z515_9FIRM</name>
<dbReference type="Proteomes" id="UP000231092">
    <property type="component" value="Unassembled WGS sequence"/>
</dbReference>
<comment type="caution">
    <text evidence="1">The sequence shown here is derived from an EMBL/GenBank/DDBJ whole genome shotgun (WGS) entry which is preliminary data.</text>
</comment>
<proteinExistence type="predicted"/>
<dbReference type="RefSeq" id="WP_100305019.1">
    <property type="nucleotide sequence ID" value="NZ_PGET01000001.1"/>
</dbReference>
<reference evidence="1 2" key="1">
    <citation type="submission" date="2017-11" db="EMBL/GenBank/DDBJ databases">
        <title>Understudied soil microbes with underappreciated capabilities: Untangling the Clostridium saccharolyticum group.</title>
        <authorList>
            <person name="Leschine S."/>
        </authorList>
    </citation>
    <scope>NUCLEOTIDE SEQUENCE [LARGE SCALE GENOMIC DNA]</scope>
    <source>
        <strain evidence="1 2">18A</strain>
    </source>
</reference>
<dbReference type="OrthoDB" id="1842465at2"/>